<dbReference type="EMBL" id="MVBK01000158">
    <property type="protein sequence ID" value="OOG20526.1"/>
    <property type="molecule type" value="Genomic_DNA"/>
</dbReference>
<keyword evidence="3" id="KW-1185">Reference proteome</keyword>
<dbReference type="InterPro" id="IPR052919">
    <property type="entry name" value="TA_system_RNase"/>
</dbReference>
<dbReference type="SUPFAM" id="SSF88723">
    <property type="entry name" value="PIN domain-like"/>
    <property type="match status" value="1"/>
</dbReference>
<dbReference type="AlphaFoldDB" id="A0A1V3N6W2"/>
<dbReference type="InterPro" id="IPR002716">
    <property type="entry name" value="PIN_dom"/>
</dbReference>
<dbReference type="OrthoDB" id="9798990at2"/>
<dbReference type="Pfam" id="PF01850">
    <property type="entry name" value="PIN"/>
    <property type="match status" value="1"/>
</dbReference>
<sequence>MIVLDTHALLWWVNGDGKLSTAAAQAIEQECTDEQGLILVSSISAWEIAVLVAKGRLTLSTDIDDWLATVEELESVRFVPVDNDLAVQSTRLPEPFHPDPADRMIVALARHLSAPLVTADARIQAYRHVKTIW</sequence>
<dbReference type="InterPro" id="IPR029060">
    <property type="entry name" value="PIN-like_dom_sf"/>
</dbReference>
<proteinExistence type="predicted"/>
<protein>
    <submittedName>
        <fullName evidence="2">VapC toxin family PIN domain ribonuclease</fullName>
    </submittedName>
</protein>
<evidence type="ECO:0000313" key="3">
    <source>
        <dbReference type="Proteomes" id="UP000189462"/>
    </source>
</evidence>
<dbReference type="Proteomes" id="UP000189462">
    <property type="component" value="Unassembled WGS sequence"/>
</dbReference>
<comment type="caution">
    <text evidence="2">The sequence shown here is derived from an EMBL/GenBank/DDBJ whole genome shotgun (WGS) entry which is preliminary data.</text>
</comment>
<evidence type="ECO:0000259" key="1">
    <source>
        <dbReference type="Pfam" id="PF01850"/>
    </source>
</evidence>
<name>A0A1V3N6W2_9GAMM</name>
<dbReference type="STRING" id="108003.B1C78_17275"/>
<dbReference type="CDD" id="cd09872">
    <property type="entry name" value="PIN_Sll0205-like"/>
    <property type="match status" value="1"/>
</dbReference>
<reference evidence="2 3" key="1">
    <citation type="submission" date="2017-02" db="EMBL/GenBank/DDBJ databases">
        <title>Genomic diversity within the haloalkaliphilic genus Thioalkalivibrio.</title>
        <authorList>
            <person name="Ahn A.-C."/>
            <person name="Meier-Kolthoff J."/>
            <person name="Overmars L."/>
            <person name="Richter M."/>
            <person name="Woyke T."/>
            <person name="Sorokin D.Y."/>
            <person name="Muyzer G."/>
        </authorList>
    </citation>
    <scope>NUCLEOTIDE SEQUENCE [LARGE SCALE GENOMIC DNA]</scope>
    <source>
        <strain evidence="2 3">ALJD</strain>
    </source>
</reference>
<dbReference type="PANTHER" id="PTHR36173:SF1">
    <property type="entry name" value="RIBONUCLEASE VAPC22"/>
    <property type="match status" value="1"/>
</dbReference>
<dbReference type="InterPro" id="IPR041705">
    <property type="entry name" value="PIN_Sll0205"/>
</dbReference>
<dbReference type="PANTHER" id="PTHR36173">
    <property type="entry name" value="RIBONUCLEASE VAPC16-RELATED"/>
    <property type="match status" value="1"/>
</dbReference>
<gene>
    <name evidence="2" type="ORF">B1C78_17275</name>
</gene>
<dbReference type="RefSeq" id="WP_077280376.1">
    <property type="nucleotide sequence ID" value="NZ_MVBK01000158.1"/>
</dbReference>
<organism evidence="2 3">
    <name type="scientific">Thioalkalivibrio denitrificans</name>
    <dbReference type="NCBI Taxonomy" id="108003"/>
    <lineage>
        <taxon>Bacteria</taxon>
        <taxon>Pseudomonadati</taxon>
        <taxon>Pseudomonadota</taxon>
        <taxon>Gammaproteobacteria</taxon>
        <taxon>Chromatiales</taxon>
        <taxon>Ectothiorhodospiraceae</taxon>
        <taxon>Thioalkalivibrio</taxon>
    </lineage>
</organism>
<dbReference type="Gene3D" id="3.40.50.1010">
    <property type="entry name" value="5'-nuclease"/>
    <property type="match status" value="1"/>
</dbReference>
<feature type="domain" description="PIN" evidence="1">
    <location>
        <begin position="2"/>
        <end position="126"/>
    </location>
</feature>
<accession>A0A1V3N6W2</accession>
<evidence type="ECO:0000313" key="2">
    <source>
        <dbReference type="EMBL" id="OOG20526.1"/>
    </source>
</evidence>